<keyword evidence="10" id="KW-0406">Ion transport</keyword>
<evidence type="ECO:0000256" key="11">
    <source>
        <dbReference type="SAM" id="MobiDB-lite"/>
    </source>
</evidence>
<feature type="transmembrane region" description="Helical" evidence="10">
    <location>
        <begin position="102"/>
        <end position="121"/>
    </location>
</feature>
<dbReference type="GO" id="GO:0062054">
    <property type="term" value="F:fluoride channel activity"/>
    <property type="evidence" value="ECO:0007669"/>
    <property type="project" value="UniProtKB-UniRule"/>
</dbReference>
<keyword evidence="4 10" id="KW-1133">Transmembrane helix</keyword>
<gene>
    <name evidence="10" type="primary">fluC</name>
    <name evidence="10" type="synonym">crcB</name>
    <name evidence="12" type="ORF">G352_02694</name>
</gene>
<keyword evidence="10" id="KW-0813">Transport</keyword>
<organism evidence="12 13">
    <name type="scientific">Rhodococcus ruber BKS 20-38</name>
    <dbReference type="NCBI Taxonomy" id="1278076"/>
    <lineage>
        <taxon>Bacteria</taxon>
        <taxon>Bacillati</taxon>
        <taxon>Actinomycetota</taxon>
        <taxon>Actinomycetes</taxon>
        <taxon>Mycobacteriales</taxon>
        <taxon>Nocardiaceae</taxon>
        <taxon>Rhodococcus</taxon>
    </lineage>
</organism>
<keyword evidence="5 10" id="KW-0472">Membrane</keyword>
<feature type="region of interest" description="Disordered" evidence="11">
    <location>
        <begin position="1"/>
        <end position="22"/>
    </location>
</feature>
<comment type="function">
    <text evidence="9 10">Fluoride-specific ion channel. Important for reducing fluoride concentration in the cell, thus reducing its toxicity.</text>
</comment>
<protein>
    <recommendedName>
        <fullName evidence="10">Fluoride-specific ion channel FluC</fullName>
    </recommendedName>
</protein>
<dbReference type="Pfam" id="PF02537">
    <property type="entry name" value="CRCB"/>
    <property type="match status" value="1"/>
</dbReference>
<evidence type="ECO:0000256" key="5">
    <source>
        <dbReference type="ARBA" id="ARBA00023136"/>
    </source>
</evidence>
<comment type="caution">
    <text evidence="12">The sequence shown here is derived from an EMBL/GenBank/DDBJ whole genome shotgun (WGS) entry which is preliminary data.</text>
</comment>
<dbReference type="GO" id="GO:0005886">
    <property type="term" value="C:plasma membrane"/>
    <property type="evidence" value="ECO:0007669"/>
    <property type="project" value="UniProtKB-SubCell"/>
</dbReference>
<dbReference type="PATRIC" id="fig|1278076.4.peg.557"/>
<comment type="subcellular location">
    <subcellularLocation>
        <location evidence="1 10">Cell membrane</location>
        <topology evidence="1 10">Multi-pass membrane protein</topology>
    </subcellularLocation>
</comment>
<dbReference type="Proteomes" id="UP000011731">
    <property type="component" value="Unassembled WGS sequence"/>
</dbReference>
<keyword evidence="10" id="KW-0915">Sodium</keyword>
<evidence type="ECO:0000256" key="3">
    <source>
        <dbReference type="ARBA" id="ARBA00022692"/>
    </source>
</evidence>
<feature type="transmembrane region" description="Helical" evidence="10">
    <location>
        <begin position="141"/>
        <end position="165"/>
    </location>
</feature>
<dbReference type="EMBL" id="AOEX01000016">
    <property type="protein sequence ID" value="EME66809.1"/>
    <property type="molecule type" value="Genomic_DNA"/>
</dbReference>
<keyword evidence="13" id="KW-1185">Reference proteome</keyword>
<evidence type="ECO:0000256" key="2">
    <source>
        <dbReference type="ARBA" id="ARBA00022475"/>
    </source>
</evidence>
<evidence type="ECO:0000256" key="9">
    <source>
        <dbReference type="ARBA" id="ARBA00049940"/>
    </source>
</evidence>
<reference evidence="12 13" key="1">
    <citation type="journal article" date="2013" name="Genome Announc.">
        <title>Draft Genome Sequence of Rhodococcus ruber Strain BKS 20-38.</title>
        <authorList>
            <person name="Bala M."/>
            <person name="Kumar S."/>
            <person name="Raghava G.P."/>
            <person name="Mayilraj S."/>
        </authorList>
    </citation>
    <scope>NUCLEOTIDE SEQUENCE [LARGE SCALE GENOMIC DNA]</scope>
    <source>
        <strain evidence="12 13">BKS 20-38</strain>
    </source>
</reference>
<name>M3A2T3_9NOCA</name>
<comment type="similarity">
    <text evidence="7 10">Belongs to the fluoride channel Fluc/FEX (TC 1.A.43) family.</text>
</comment>
<keyword evidence="10" id="KW-0479">Metal-binding</keyword>
<dbReference type="AlphaFoldDB" id="M3A2T3"/>
<evidence type="ECO:0000313" key="13">
    <source>
        <dbReference type="Proteomes" id="UP000011731"/>
    </source>
</evidence>
<dbReference type="RefSeq" id="WP_003934620.1">
    <property type="nucleotide sequence ID" value="NZ_AOEX01000016.1"/>
</dbReference>
<feature type="compositionally biased region" description="Basic and acidic residues" evidence="11">
    <location>
        <begin position="1"/>
        <end position="13"/>
    </location>
</feature>
<feature type="binding site" evidence="10">
    <location>
        <position position="113"/>
    </location>
    <ligand>
        <name>Na(+)</name>
        <dbReference type="ChEBI" id="CHEBI:29101"/>
        <note>structural</note>
    </ligand>
</feature>
<evidence type="ECO:0000256" key="6">
    <source>
        <dbReference type="ARBA" id="ARBA00023303"/>
    </source>
</evidence>
<evidence type="ECO:0000256" key="4">
    <source>
        <dbReference type="ARBA" id="ARBA00022989"/>
    </source>
</evidence>
<keyword evidence="6 10" id="KW-0407">Ion channel</keyword>
<comment type="activity regulation">
    <text evidence="10">Na(+) is not transported, but it plays an essential structural role and its presence is essential for fluoride channel function.</text>
</comment>
<sequence>MAEPTDSHPRLPLDSDAPSAVAATTDAAPRRALHLRPAAVTAVAVGGLVGTTARYRLEELFPTAPGAWPVTTFVINVVGALLLGVLLEALTRLGPDTSWRRPARLGAGTGALGSFTTYSTLAVDTDLLLHGGHAVSALSYAVGTVLAGLVATATGIAVGIALGAARDRRSGR</sequence>
<keyword evidence="3 10" id="KW-0812">Transmembrane</keyword>
<dbReference type="PANTHER" id="PTHR28259">
    <property type="entry name" value="FLUORIDE EXPORT PROTEIN 1-RELATED"/>
    <property type="match status" value="1"/>
</dbReference>
<evidence type="ECO:0000256" key="8">
    <source>
        <dbReference type="ARBA" id="ARBA00035585"/>
    </source>
</evidence>
<dbReference type="HAMAP" id="MF_00454">
    <property type="entry name" value="FluC"/>
    <property type="match status" value="1"/>
</dbReference>
<evidence type="ECO:0000256" key="1">
    <source>
        <dbReference type="ARBA" id="ARBA00004651"/>
    </source>
</evidence>
<dbReference type="GO" id="GO:0140114">
    <property type="term" value="P:cellular detoxification of fluoride"/>
    <property type="evidence" value="ECO:0007669"/>
    <property type="project" value="UniProtKB-UniRule"/>
</dbReference>
<evidence type="ECO:0000256" key="10">
    <source>
        <dbReference type="HAMAP-Rule" id="MF_00454"/>
    </source>
</evidence>
<dbReference type="InterPro" id="IPR003691">
    <property type="entry name" value="FluC"/>
</dbReference>
<evidence type="ECO:0000313" key="12">
    <source>
        <dbReference type="EMBL" id="EME66809.1"/>
    </source>
</evidence>
<dbReference type="PANTHER" id="PTHR28259:SF1">
    <property type="entry name" value="FLUORIDE EXPORT PROTEIN 1-RELATED"/>
    <property type="match status" value="1"/>
</dbReference>
<proteinExistence type="inferred from homology"/>
<feature type="binding site" evidence="10">
    <location>
        <position position="116"/>
    </location>
    <ligand>
        <name>Na(+)</name>
        <dbReference type="ChEBI" id="CHEBI:29101"/>
        <note>structural</note>
    </ligand>
</feature>
<feature type="transmembrane region" description="Helical" evidence="10">
    <location>
        <begin position="67"/>
        <end position="90"/>
    </location>
</feature>
<dbReference type="GO" id="GO:0046872">
    <property type="term" value="F:metal ion binding"/>
    <property type="evidence" value="ECO:0007669"/>
    <property type="project" value="UniProtKB-KW"/>
</dbReference>
<comment type="catalytic activity">
    <reaction evidence="8">
        <text>fluoride(in) = fluoride(out)</text>
        <dbReference type="Rhea" id="RHEA:76159"/>
        <dbReference type="ChEBI" id="CHEBI:17051"/>
    </reaction>
    <physiologicalReaction direction="left-to-right" evidence="8">
        <dbReference type="Rhea" id="RHEA:76160"/>
    </physiologicalReaction>
</comment>
<keyword evidence="2 10" id="KW-1003">Cell membrane</keyword>
<evidence type="ECO:0000256" key="7">
    <source>
        <dbReference type="ARBA" id="ARBA00035120"/>
    </source>
</evidence>
<feature type="transmembrane region" description="Helical" evidence="10">
    <location>
        <begin position="38"/>
        <end position="55"/>
    </location>
</feature>
<accession>M3A2T3</accession>